<dbReference type="Gene3D" id="3.60.21.10">
    <property type="match status" value="1"/>
</dbReference>
<sequence length="173" mass="18121">MPRLAIVSDTHIPSRADAIPEWVEAEVAAADHVVHAGDFDSHDALETVEDLVDGEFTAVHGNIEPKDIGLPTTTSVTVGGQEFVVTHGSGAIEGYRDRVADIVREEAETSAPIGVSGHTHDVLDTVHDGVRLLNPGSATGADPAEERTMMRVDVETGAEGDVGAGIDVEVLRG</sequence>
<reference evidence="3 4" key="1">
    <citation type="journal article" date="2019" name="Int. J. Syst. Evol. Microbiol.">
        <title>The Global Catalogue of Microorganisms (GCM) 10K type strain sequencing project: providing services to taxonomists for standard genome sequencing and annotation.</title>
        <authorList>
            <consortium name="The Broad Institute Genomics Platform"/>
            <consortium name="The Broad Institute Genome Sequencing Center for Infectious Disease"/>
            <person name="Wu L."/>
            <person name="Ma J."/>
        </authorList>
    </citation>
    <scope>NUCLEOTIDE SEQUENCE [LARGE SCALE GENOMIC DNA]</scope>
    <source>
        <strain evidence="3 4">XZGYJ-43</strain>
    </source>
</reference>
<comment type="similarity">
    <text evidence="1">Belongs to the metallophosphoesterase superfamily. YfcE family.</text>
</comment>
<protein>
    <recommendedName>
        <fullName evidence="1">Phosphoesterase</fullName>
        <ecNumber evidence="1">3.1.4.-</ecNumber>
    </recommendedName>
</protein>
<dbReference type="NCBIfam" id="TIGR00040">
    <property type="entry name" value="yfcE"/>
    <property type="match status" value="1"/>
</dbReference>
<name>A0ABD5Z6Z8_9EURY</name>
<dbReference type="GO" id="GO:0046872">
    <property type="term" value="F:metal ion binding"/>
    <property type="evidence" value="ECO:0007669"/>
    <property type="project" value="UniProtKB-KW"/>
</dbReference>
<keyword evidence="1" id="KW-0479">Metal-binding</keyword>
<dbReference type="AlphaFoldDB" id="A0ABD5Z6Z8"/>
<dbReference type="GO" id="GO:0016787">
    <property type="term" value="F:hydrolase activity"/>
    <property type="evidence" value="ECO:0007669"/>
    <property type="project" value="UniProtKB-UniRule"/>
</dbReference>
<dbReference type="InterPro" id="IPR024654">
    <property type="entry name" value="Calcineurin-like_PHP_lpxH"/>
</dbReference>
<accession>A0ABD5Z6Z8</accession>
<dbReference type="SUPFAM" id="SSF56300">
    <property type="entry name" value="Metallo-dependent phosphatases"/>
    <property type="match status" value="1"/>
</dbReference>
<feature type="domain" description="Calcineurin-like phosphoesterase" evidence="2">
    <location>
        <begin position="3"/>
        <end position="156"/>
    </location>
</feature>
<comment type="caution">
    <text evidence="3">The sequence shown here is derived from an EMBL/GenBank/DDBJ whole genome shotgun (WGS) entry which is preliminary data.</text>
</comment>
<dbReference type="RefSeq" id="WP_279527612.1">
    <property type="nucleotide sequence ID" value="NZ_CP122312.1"/>
</dbReference>
<dbReference type="PANTHER" id="PTHR11124">
    <property type="entry name" value="VACUOLAR SORTING PROTEIN VPS29"/>
    <property type="match status" value="1"/>
</dbReference>
<comment type="cofactor">
    <cofactor evidence="1">
        <name>a divalent metal cation</name>
        <dbReference type="ChEBI" id="CHEBI:60240"/>
    </cofactor>
</comment>
<dbReference type="InterPro" id="IPR000979">
    <property type="entry name" value="Phosphodiesterase_MJ0936/Vps29"/>
</dbReference>
<dbReference type="Proteomes" id="UP001596447">
    <property type="component" value="Unassembled WGS sequence"/>
</dbReference>
<evidence type="ECO:0000313" key="4">
    <source>
        <dbReference type="Proteomes" id="UP001596447"/>
    </source>
</evidence>
<dbReference type="InterPro" id="IPR029052">
    <property type="entry name" value="Metallo-depent_PP-like"/>
</dbReference>
<evidence type="ECO:0000256" key="1">
    <source>
        <dbReference type="RuleBase" id="RU362039"/>
    </source>
</evidence>
<organism evidence="3 4">
    <name type="scientific">Halospeciosus flavus</name>
    <dbReference type="NCBI Taxonomy" id="3032283"/>
    <lineage>
        <taxon>Archaea</taxon>
        <taxon>Methanobacteriati</taxon>
        <taxon>Methanobacteriota</taxon>
        <taxon>Stenosarchaea group</taxon>
        <taxon>Halobacteria</taxon>
        <taxon>Halobacteriales</taxon>
        <taxon>Halobacteriaceae</taxon>
        <taxon>Halospeciosus</taxon>
    </lineage>
</organism>
<proteinExistence type="inferred from homology"/>
<dbReference type="EC" id="3.1.4.-" evidence="1"/>
<evidence type="ECO:0000313" key="3">
    <source>
        <dbReference type="EMBL" id="MFC7200847.1"/>
    </source>
</evidence>
<dbReference type="Pfam" id="PF12850">
    <property type="entry name" value="Metallophos_2"/>
    <property type="match status" value="1"/>
</dbReference>
<keyword evidence="4" id="KW-1185">Reference proteome</keyword>
<dbReference type="EMBL" id="JBHTAR010000011">
    <property type="protein sequence ID" value="MFC7200847.1"/>
    <property type="molecule type" value="Genomic_DNA"/>
</dbReference>
<gene>
    <name evidence="3" type="ORF">ACFQJ9_15770</name>
</gene>
<evidence type="ECO:0000259" key="2">
    <source>
        <dbReference type="Pfam" id="PF12850"/>
    </source>
</evidence>